<evidence type="ECO:0000313" key="2">
    <source>
        <dbReference type="EMBL" id="SHH80988.1"/>
    </source>
</evidence>
<dbReference type="Gene3D" id="1.25.40.20">
    <property type="entry name" value="Ankyrin repeat-containing domain"/>
    <property type="match status" value="1"/>
</dbReference>
<dbReference type="RefSeq" id="WP_143152709.1">
    <property type="nucleotide sequence ID" value="NZ_FQXC01000004.1"/>
</dbReference>
<organism evidence="2 3">
    <name type="scientific">Marivita hallyeonensis</name>
    <dbReference type="NCBI Taxonomy" id="996342"/>
    <lineage>
        <taxon>Bacteria</taxon>
        <taxon>Pseudomonadati</taxon>
        <taxon>Pseudomonadota</taxon>
        <taxon>Alphaproteobacteria</taxon>
        <taxon>Rhodobacterales</taxon>
        <taxon>Roseobacteraceae</taxon>
        <taxon>Marivita</taxon>
    </lineage>
</organism>
<dbReference type="Pfam" id="PF12796">
    <property type="entry name" value="Ank_2"/>
    <property type="match status" value="1"/>
</dbReference>
<reference evidence="2 3" key="1">
    <citation type="submission" date="2016-11" db="EMBL/GenBank/DDBJ databases">
        <authorList>
            <person name="Jaros S."/>
            <person name="Januszkiewicz K."/>
            <person name="Wedrychowicz H."/>
        </authorList>
    </citation>
    <scope>NUCLEOTIDE SEQUENCE [LARGE SCALE GENOMIC DNA]</scope>
    <source>
        <strain evidence="2 3">DSM 29431</strain>
    </source>
</reference>
<dbReference type="SUPFAM" id="SSF48403">
    <property type="entry name" value="Ankyrin repeat"/>
    <property type="match status" value="1"/>
</dbReference>
<dbReference type="PROSITE" id="PS50297">
    <property type="entry name" value="ANK_REP_REGION"/>
    <property type="match status" value="1"/>
</dbReference>
<proteinExistence type="predicted"/>
<sequence length="190" mass="20692">MPYGFLRLSTSSSYFARDKSNDTCFDNKGYNELDVYTCTAQQNMLKYIFGAAFLLSSCGGDGLSLAEAFATMSPSELSRFIASKESVDIANYRFGRNQNVVHAAINNKNSANAISLAFENGSDLDHLDNDRRTPLHHAIDANLLEATQTLLALGASTSIENEAGFSPTDFCELVLRSDPMHAACRTVLSP</sequence>
<dbReference type="InterPro" id="IPR036770">
    <property type="entry name" value="Ankyrin_rpt-contain_sf"/>
</dbReference>
<keyword evidence="1" id="KW-0040">ANK repeat</keyword>
<dbReference type="InterPro" id="IPR002110">
    <property type="entry name" value="Ankyrin_rpt"/>
</dbReference>
<gene>
    <name evidence="2" type="ORF">SAMN05443551_3181</name>
</gene>
<feature type="repeat" description="ANK" evidence="1">
    <location>
        <begin position="130"/>
        <end position="162"/>
    </location>
</feature>
<dbReference type="AlphaFoldDB" id="A0A1M5W0N2"/>
<accession>A0A1M5W0N2</accession>
<dbReference type="STRING" id="996342.SAMN05443551_3181"/>
<dbReference type="PROSITE" id="PS50088">
    <property type="entry name" value="ANK_REPEAT"/>
    <property type="match status" value="1"/>
</dbReference>
<evidence type="ECO:0000256" key="1">
    <source>
        <dbReference type="PROSITE-ProRule" id="PRU00023"/>
    </source>
</evidence>
<dbReference type="EMBL" id="FQXC01000004">
    <property type="protein sequence ID" value="SHH80988.1"/>
    <property type="molecule type" value="Genomic_DNA"/>
</dbReference>
<dbReference type="OrthoDB" id="4722540at2"/>
<name>A0A1M5W0N2_9RHOB</name>
<evidence type="ECO:0000313" key="3">
    <source>
        <dbReference type="Proteomes" id="UP000184221"/>
    </source>
</evidence>
<dbReference type="Proteomes" id="UP000184221">
    <property type="component" value="Unassembled WGS sequence"/>
</dbReference>
<protein>
    <submittedName>
        <fullName evidence="2">Ankyrin repeat-containing protein</fullName>
    </submittedName>
</protein>
<keyword evidence="3" id="KW-1185">Reference proteome</keyword>